<evidence type="ECO:0000313" key="3">
    <source>
        <dbReference type="Proteomes" id="UP000006727"/>
    </source>
</evidence>
<dbReference type="InParanoid" id="A0A2K1KG30"/>
<reference evidence="2" key="3">
    <citation type="submission" date="2020-12" db="UniProtKB">
        <authorList>
            <consortium name="EnsemblPlants"/>
        </authorList>
    </citation>
    <scope>IDENTIFICATION</scope>
</reference>
<dbReference type="Proteomes" id="UP000006727">
    <property type="component" value="Chromosome 6"/>
</dbReference>
<evidence type="ECO:0000313" key="1">
    <source>
        <dbReference type="EMBL" id="PNR52723.1"/>
    </source>
</evidence>
<dbReference type="EMBL" id="ABEU02000006">
    <property type="protein sequence ID" value="PNR52723.1"/>
    <property type="molecule type" value="Genomic_DNA"/>
</dbReference>
<keyword evidence="3" id="KW-1185">Reference proteome</keyword>
<dbReference type="AlphaFoldDB" id="A0A2K1KG30"/>
<accession>A0A2K1KG30</accession>
<evidence type="ECO:0000313" key="2">
    <source>
        <dbReference type="EnsemblPlants" id="PAC:32976896.CDS.1"/>
    </source>
</evidence>
<sequence>MVTMGFFQNFIDMINIILLSAKAFMNISNQITFSFLIQRRICQGCLVASNLFLLVGEVFNDKVQQAQWHGLIQGVRLLSAILQHLTFQYIDDTSFISNVEEFFVPNLINILDIFRMALELIINLSKFNTYWIEKSGPPFP</sequence>
<reference evidence="1 3" key="1">
    <citation type="journal article" date="2008" name="Science">
        <title>The Physcomitrella genome reveals evolutionary insights into the conquest of land by plants.</title>
        <authorList>
            <person name="Rensing S."/>
            <person name="Lang D."/>
            <person name="Zimmer A."/>
            <person name="Terry A."/>
            <person name="Salamov A."/>
            <person name="Shapiro H."/>
            <person name="Nishiyama T."/>
            <person name="Perroud P.-F."/>
            <person name="Lindquist E."/>
            <person name="Kamisugi Y."/>
            <person name="Tanahashi T."/>
            <person name="Sakakibara K."/>
            <person name="Fujita T."/>
            <person name="Oishi K."/>
            <person name="Shin-I T."/>
            <person name="Kuroki Y."/>
            <person name="Toyoda A."/>
            <person name="Suzuki Y."/>
            <person name="Hashimoto A."/>
            <person name="Yamaguchi K."/>
            <person name="Sugano A."/>
            <person name="Kohara Y."/>
            <person name="Fujiyama A."/>
            <person name="Anterola A."/>
            <person name="Aoki S."/>
            <person name="Ashton N."/>
            <person name="Barbazuk W.B."/>
            <person name="Barker E."/>
            <person name="Bennetzen J."/>
            <person name="Bezanilla M."/>
            <person name="Blankenship R."/>
            <person name="Cho S.H."/>
            <person name="Dutcher S."/>
            <person name="Estelle M."/>
            <person name="Fawcett J.A."/>
            <person name="Gundlach H."/>
            <person name="Hanada K."/>
            <person name="Heyl A."/>
            <person name="Hicks K.A."/>
            <person name="Hugh J."/>
            <person name="Lohr M."/>
            <person name="Mayer K."/>
            <person name="Melkozernov A."/>
            <person name="Murata T."/>
            <person name="Nelson D."/>
            <person name="Pils B."/>
            <person name="Prigge M."/>
            <person name="Reiss B."/>
            <person name="Renner T."/>
            <person name="Rombauts S."/>
            <person name="Rushton P."/>
            <person name="Sanderfoot A."/>
            <person name="Schween G."/>
            <person name="Shiu S.-H."/>
            <person name="Stueber K."/>
            <person name="Theodoulou F.L."/>
            <person name="Tu H."/>
            <person name="Van de Peer Y."/>
            <person name="Verrier P.J."/>
            <person name="Waters E."/>
            <person name="Wood A."/>
            <person name="Yang L."/>
            <person name="Cove D."/>
            <person name="Cuming A."/>
            <person name="Hasebe M."/>
            <person name="Lucas S."/>
            <person name="Mishler D.B."/>
            <person name="Reski R."/>
            <person name="Grigoriev I."/>
            <person name="Quatrano R.S."/>
            <person name="Boore J.L."/>
        </authorList>
    </citation>
    <scope>NUCLEOTIDE SEQUENCE [LARGE SCALE GENOMIC DNA]</scope>
    <source>
        <strain evidence="2 3">cv. Gransden 2004</strain>
    </source>
</reference>
<gene>
    <name evidence="1" type="ORF">PHYPA_009098</name>
</gene>
<reference evidence="1 3" key="2">
    <citation type="journal article" date="2018" name="Plant J.">
        <title>The Physcomitrella patens chromosome-scale assembly reveals moss genome structure and evolution.</title>
        <authorList>
            <person name="Lang D."/>
            <person name="Ullrich K.K."/>
            <person name="Murat F."/>
            <person name="Fuchs J."/>
            <person name="Jenkins J."/>
            <person name="Haas F.B."/>
            <person name="Piednoel M."/>
            <person name="Gundlach H."/>
            <person name="Van Bel M."/>
            <person name="Meyberg R."/>
            <person name="Vives C."/>
            <person name="Morata J."/>
            <person name="Symeonidi A."/>
            <person name="Hiss M."/>
            <person name="Muchero W."/>
            <person name="Kamisugi Y."/>
            <person name="Saleh O."/>
            <person name="Blanc G."/>
            <person name="Decker E.L."/>
            <person name="van Gessel N."/>
            <person name="Grimwood J."/>
            <person name="Hayes R.D."/>
            <person name="Graham S.W."/>
            <person name="Gunter L.E."/>
            <person name="McDaniel S.F."/>
            <person name="Hoernstein S.N.W."/>
            <person name="Larsson A."/>
            <person name="Li F.W."/>
            <person name="Perroud P.F."/>
            <person name="Phillips J."/>
            <person name="Ranjan P."/>
            <person name="Rokshar D.S."/>
            <person name="Rothfels C.J."/>
            <person name="Schneider L."/>
            <person name="Shu S."/>
            <person name="Stevenson D.W."/>
            <person name="Thummler F."/>
            <person name="Tillich M."/>
            <person name="Villarreal Aguilar J.C."/>
            <person name="Widiez T."/>
            <person name="Wong G.K."/>
            <person name="Wymore A."/>
            <person name="Zhang Y."/>
            <person name="Zimmer A.D."/>
            <person name="Quatrano R.S."/>
            <person name="Mayer K.F.X."/>
            <person name="Goodstein D."/>
            <person name="Casacuberta J.M."/>
            <person name="Vandepoele K."/>
            <person name="Reski R."/>
            <person name="Cuming A.C."/>
            <person name="Tuskan G.A."/>
            <person name="Maumus F."/>
            <person name="Salse J."/>
            <person name="Schmutz J."/>
            <person name="Rensing S.A."/>
        </authorList>
    </citation>
    <scope>NUCLEOTIDE SEQUENCE [LARGE SCALE GENOMIC DNA]</scope>
    <source>
        <strain evidence="2 3">cv. Gransden 2004</strain>
    </source>
</reference>
<proteinExistence type="predicted"/>
<dbReference type="Gramene" id="Pp3c6_17607V3.1">
    <property type="protein sequence ID" value="PAC:32976896.CDS.1"/>
    <property type="gene ID" value="Pp3c6_17607"/>
</dbReference>
<name>A0A2K1KG30_PHYPA</name>
<protein>
    <submittedName>
        <fullName evidence="1 2">Uncharacterized protein</fullName>
    </submittedName>
</protein>
<dbReference type="EnsemblPlants" id="Pp3c6_17607V3.1">
    <property type="protein sequence ID" value="PAC:32976896.CDS.1"/>
    <property type="gene ID" value="Pp3c6_17607"/>
</dbReference>
<organism evidence="1">
    <name type="scientific">Physcomitrium patens</name>
    <name type="common">Spreading-leaved earth moss</name>
    <name type="synonym">Physcomitrella patens</name>
    <dbReference type="NCBI Taxonomy" id="3218"/>
    <lineage>
        <taxon>Eukaryota</taxon>
        <taxon>Viridiplantae</taxon>
        <taxon>Streptophyta</taxon>
        <taxon>Embryophyta</taxon>
        <taxon>Bryophyta</taxon>
        <taxon>Bryophytina</taxon>
        <taxon>Bryopsida</taxon>
        <taxon>Funariidae</taxon>
        <taxon>Funariales</taxon>
        <taxon>Funariaceae</taxon>
        <taxon>Physcomitrium</taxon>
    </lineage>
</organism>